<gene>
    <name evidence="2" type="ORF">PAPOLLO_LOCUS12280</name>
</gene>
<feature type="compositionally biased region" description="Basic and acidic residues" evidence="1">
    <location>
        <begin position="16"/>
        <end position="30"/>
    </location>
</feature>
<proteinExistence type="predicted"/>
<name>A0A8S3X437_PARAO</name>
<reference evidence="2" key="1">
    <citation type="submission" date="2021-04" db="EMBL/GenBank/DDBJ databases">
        <authorList>
            <person name="Tunstrom K."/>
        </authorList>
    </citation>
    <scope>NUCLEOTIDE SEQUENCE</scope>
</reference>
<accession>A0A8S3X437</accession>
<protein>
    <submittedName>
        <fullName evidence="2">(apollo) hypothetical protein</fullName>
    </submittedName>
</protein>
<dbReference type="EMBL" id="CAJQZP010000885">
    <property type="protein sequence ID" value="CAG4992264.1"/>
    <property type="molecule type" value="Genomic_DNA"/>
</dbReference>
<organism evidence="2 3">
    <name type="scientific">Parnassius apollo</name>
    <name type="common">Apollo butterfly</name>
    <name type="synonym">Papilio apollo</name>
    <dbReference type="NCBI Taxonomy" id="110799"/>
    <lineage>
        <taxon>Eukaryota</taxon>
        <taxon>Metazoa</taxon>
        <taxon>Ecdysozoa</taxon>
        <taxon>Arthropoda</taxon>
        <taxon>Hexapoda</taxon>
        <taxon>Insecta</taxon>
        <taxon>Pterygota</taxon>
        <taxon>Neoptera</taxon>
        <taxon>Endopterygota</taxon>
        <taxon>Lepidoptera</taxon>
        <taxon>Glossata</taxon>
        <taxon>Ditrysia</taxon>
        <taxon>Papilionoidea</taxon>
        <taxon>Papilionidae</taxon>
        <taxon>Parnassiinae</taxon>
        <taxon>Parnassini</taxon>
        <taxon>Parnassius</taxon>
        <taxon>Parnassius</taxon>
    </lineage>
</organism>
<evidence type="ECO:0000256" key="1">
    <source>
        <dbReference type="SAM" id="MobiDB-lite"/>
    </source>
</evidence>
<sequence>MLLQNLVEVELIRNNQKESQKCETERETNKKQSKRKSEKKIEKEKLAKAFKMEDEDAITENLEFVNIDKREENCNSEALQHRTENNLGVEIGELVKDRVDGELFIGETVLFRYYEKKCWKYYIGVIKLIDFDTNMYTIFFYKTVSRKENLKFIVPKRTDRDIVPYVSIVKKIQLQKQEKPNEFKLMNMEDYTYFD</sequence>
<dbReference type="OrthoDB" id="7089647at2759"/>
<comment type="caution">
    <text evidence="2">The sequence shown here is derived from an EMBL/GenBank/DDBJ whole genome shotgun (WGS) entry which is preliminary data.</text>
</comment>
<dbReference type="Proteomes" id="UP000691718">
    <property type="component" value="Unassembled WGS sequence"/>
</dbReference>
<feature type="region of interest" description="Disordered" evidence="1">
    <location>
        <begin position="16"/>
        <end position="41"/>
    </location>
</feature>
<evidence type="ECO:0000313" key="2">
    <source>
        <dbReference type="EMBL" id="CAG4992264.1"/>
    </source>
</evidence>
<dbReference type="AlphaFoldDB" id="A0A8S3X437"/>
<evidence type="ECO:0000313" key="3">
    <source>
        <dbReference type="Proteomes" id="UP000691718"/>
    </source>
</evidence>
<keyword evidence="3" id="KW-1185">Reference proteome</keyword>